<protein>
    <submittedName>
        <fullName evidence="1">Uncharacterized protein</fullName>
    </submittedName>
</protein>
<proteinExistence type="predicted"/>
<evidence type="ECO:0000313" key="1">
    <source>
        <dbReference type="EMBL" id="OXU20388.1"/>
    </source>
</evidence>
<comment type="caution">
    <text evidence="1">The sequence shown here is derived from an EMBL/GenBank/DDBJ whole genome shotgun (WGS) entry which is preliminary data.</text>
</comment>
<keyword evidence="2" id="KW-1185">Reference proteome</keyword>
<evidence type="ECO:0000313" key="2">
    <source>
        <dbReference type="Proteomes" id="UP000215335"/>
    </source>
</evidence>
<sequence length="75" mass="8472">MTFSYKFSPRTDALLIKRRFSVDCRRDSKHHAPTRTPPATRLSGLTVTDRLFSLSALKLTLKICGVKIPQEVVVV</sequence>
<dbReference type="EMBL" id="NNAY01002884">
    <property type="protein sequence ID" value="OXU20388.1"/>
    <property type="molecule type" value="Genomic_DNA"/>
</dbReference>
<reference evidence="1 2" key="1">
    <citation type="journal article" date="2017" name="Curr. Biol.">
        <title>The Evolution of Venom by Co-option of Single-Copy Genes.</title>
        <authorList>
            <person name="Martinson E.O."/>
            <person name="Mrinalini"/>
            <person name="Kelkar Y.D."/>
            <person name="Chang C.H."/>
            <person name="Werren J.H."/>
        </authorList>
    </citation>
    <scope>NUCLEOTIDE SEQUENCE [LARGE SCALE GENOMIC DNA]</scope>
    <source>
        <strain evidence="1 2">Alberta</strain>
        <tissue evidence="1">Whole body</tissue>
    </source>
</reference>
<gene>
    <name evidence="1" type="ORF">TSAR_001166</name>
</gene>
<name>A0A232EPX3_9HYME</name>
<dbReference type="Proteomes" id="UP000215335">
    <property type="component" value="Unassembled WGS sequence"/>
</dbReference>
<dbReference type="AlphaFoldDB" id="A0A232EPX3"/>
<accession>A0A232EPX3</accession>
<organism evidence="1 2">
    <name type="scientific">Trichomalopsis sarcophagae</name>
    <dbReference type="NCBI Taxonomy" id="543379"/>
    <lineage>
        <taxon>Eukaryota</taxon>
        <taxon>Metazoa</taxon>
        <taxon>Ecdysozoa</taxon>
        <taxon>Arthropoda</taxon>
        <taxon>Hexapoda</taxon>
        <taxon>Insecta</taxon>
        <taxon>Pterygota</taxon>
        <taxon>Neoptera</taxon>
        <taxon>Endopterygota</taxon>
        <taxon>Hymenoptera</taxon>
        <taxon>Apocrita</taxon>
        <taxon>Proctotrupomorpha</taxon>
        <taxon>Chalcidoidea</taxon>
        <taxon>Pteromalidae</taxon>
        <taxon>Pteromalinae</taxon>
        <taxon>Trichomalopsis</taxon>
    </lineage>
</organism>